<keyword evidence="4" id="KW-1185">Reference proteome</keyword>
<dbReference type="AlphaFoldDB" id="A0A0D0C237"/>
<name>A0A0D0C237_9AGAR</name>
<evidence type="ECO:0000256" key="2">
    <source>
        <dbReference type="SAM" id="SignalP"/>
    </source>
</evidence>
<proteinExistence type="predicted"/>
<gene>
    <name evidence="3" type="ORF">GYMLUDRAFT_260355</name>
</gene>
<evidence type="ECO:0000256" key="1">
    <source>
        <dbReference type="SAM" id="MobiDB-lite"/>
    </source>
</evidence>
<protein>
    <submittedName>
        <fullName evidence="3">Uncharacterized protein</fullName>
    </submittedName>
</protein>
<feature type="chain" id="PRO_5002220005" evidence="2">
    <location>
        <begin position="18"/>
        <end position="198"/>
    </location>
</feature>
<evidence type="ECO:0000313" key="3">
    <source>
        <dbReference type="EMBL" id="KIK62141.1"/>
    </source>
</evidence>
<dbReference type="Proteomes" id="UP000053593">
    <property type="component" value="Unassembled WGS sequence"/>
</dbReference>
<dbReference type="HOGENOM" id="CLU_1378263_0_0_1"/>
<reference evidence="3 4" key="1">
    <citation type="submission" date="2014-04" db="EMBL/GenBank/DDBJ databases">
        <title>Evolutionary Origins and Diversification of the Mycorrhizal Mutualists.</title>
        <authorList>
            <consortium name="DOE Joint Genome Institute"/>
            <consortium name="Mycorrhizal Genomics Consortium"/>
            <person name="Kohler A."/>
            <person name="Kuo A."/>
            <person name="Nagy L.G."/>
            <person name="Floudas D."/>
            <person name="Copeland A."/>
            <person name="Barry K.W."/>
            <person name="Cichocki N."/>
            <person name="Veneault-Fourrey C."/>
            <person name="LaButti K."/>
            <person name="Lindquist E.A."/>
            <person name="Lipzen A."/>
            <person name="Lundell T."/>
            <person name="Morin E."/>
            <person name="Murat C."/>
            <person name="Riley R."/>
            <person name="Ohm R."/>
            <person name="Sun H."/>
            <person name="Tunlid A."/>
            <person name="Henrissat B."/>
            <person name="Grigoriev I.V."/>
            <person name="Hibbett D.S."/>
            <person name="Martin F."/>
        </authorList>
    </citation>
    <scope>NUCLEOTIDE SEQUENCE [LARGE SCALE GENOMIC DNA]</scope>
    <source>
        <strain evidence="3 4">FD-317 M1</strain>
    </source>
</reference>
<organism evidence="3 4">
    <name type="scientific">Collybiopsis luxurians FD-317 M1</name>
    <dbReference type="NCBI Taxonomy" id="944289"/>
    <lineage>
        <taxon>Eukaryota</taxon>
        <taxon>Fungi</taxon>
        <taxon>Dikarya</taxon>
        <taxon>Basidiomycota</taxon>
        <taxon>Agaricomycotina</taxon>
        <taxon>Agaricomycetes</taxon>
        <taxon>Agaricomycetidae</taxon>
        <taxon>Agaricales</taxon>
        <taxon>Marasmiineae</taxon>
        <taxon>Omphalotaceae</taxon>
        <taxon>Collybiopsis</taxon>
        <taxon>Collybiopsis luxurians</taxon>
    </lineage>
</organism>
<dbReference type="EMBL" id="KN834768">
    <property type="protein sequence ID" value="KIK62141.1"/>
    <property type="molecule type" value="Genomic_DNA"/>
</dbReference>
<sequence length="198" mass="21783">MKVFTLVRAAAALLVEASPLVQRGIPTVDTTLPHDVSYTLGLSLSYFQTPRDAARLFSIRELRSGDLSSAPTSSLADSLPANPAPSPDRPPSSLLPHPKMLCSLSTTTRTILGPSRISISPVYTVLCCFRGRTTFHWIRFKLGLATILGRCWELESCSSTWLLIFNAVSYLHTSARIPHGSSARYSRLLIHRQSLHHS</sequence>
<keyword evidence="2" id="KW-0732">Signal</keyword>
<feature type="region of interest" description="Disordered" evidence="1">
    <location>
        <begin position="68"/>
        <end position="95"/>
    </location>
</feature>
<evidence type="ECO:0000313" key="4">
    <source>
        <dbReference type="Proteomes" id="UP000053593"/>
    </source>
</evidence>
<accession>A0A0D0C237</accession>
<feature type="signal peptide" evidence="2">
    <location>
        <begin position="1"/>
        <end position="17"/>
    </location>
</feature>